<comment type="subcellular location">
    <subcellularLocation>
        <location evidence="2">Mitochondrion inner membrane</location>
        <topology evidence="2">Peripheral membrane protein</topology>
        <orientation evidence="2">Matrix side</orientation>
    </subcellularLocation>
</comment>
<dbReference type="Pfam" id="PF07347">
    <property type="entry name" value="CI-B14_5a"/>
    <property type="match status" value="1"/>
</dbReference>
<keyword evidence="7" id="KW-0679">Respiratory chain</keyword>
<evidence type="ECO:0000313" key="16">
    <source>
        <dbReference type="Proteomes" id="UP001652628"/>
    </source>
</evidence>
<accession>A0AB39Z1F9</accession>
<evidence type="ECO:0000256" key="5">
    <source>
        <dbReference type="ARBA" id="ARBA00016383"/>
    </source>
</evidence>
<evidence type="ECO:0000256" key="8">
    <source>
        <dbReference type="ARBA" id="ARBA00022792"/>
    </source>
</evidence>
<evidence type="ECO:0000256" key="14">
    <source>
        <dbReference type="ARBA" id="ARBA00033401"/>
    </source>
</evidence>
<keyword evidence="12" id="KW-0472">Membrane</keyword>
<evidence type="ECO:0000256" key="12">
    <source>
        <dbReference type="ARBA" id="ARBA00023136"/>
    </source>
</evidence>
<evidence type="ECO:0000256" key="10">
    <source>
        <dbReference type="ARBA" id="ARBA00022990"/>
    </source>
</evidence>
<evidence type="ECO:0000256" key="9">
    <source>
        <dbReference type="ARBA" id="ARBA00022982"/>
    </source>
</evidence>
<protein>
    <recommendedName>
        <fullName evidence="5">NADH dehydrogenase [ubiquinone] 1 alpha subcomplex subunit 7</fullName>
    </recommendedName>
    <alternativeName>
        <fullName evidence="14">Complex I-B14.5a</fullName>
    </alternativeName>
    <alternativeName>
        <fullName evidence="13">NADH-ubiquinone oxidoreductase subunit B14.5a</fullName>
    </alternativeName>
</protein>
<feature type="compositionally biased region" description="Basic and acidic residues" evidence="15">
    <location>
        <begin position="120"/>
        <end position="130"/>
    </location>
</feature>
<evidence type="ECO:0000256" key="13">
    <source>
        <dbReference type="ARBA" id="ARBA00030360"/>
    </source>
</evidence>
<feature type="region of interest" description="Disordered" evidence="15">
    <location>
        <begin position="32"/>
        <end position="53"/>
    </location>
</feature>
<dbReference type="RefSeq" id="XP_016926598.2">
    <property type="nucleotide sequence ID" value="XM_017071109.4"/>
</dbReference>
<dbReference type="Proteomes" id="UP001652628">
    <property type="component" value="Chromosome 3"/>
</dbReference>
<evidence type="ECO:0000256" key="4">
    <source>
        <dbReference type="ARBA" id="ARBA00011533"/>
    </source>
</evidence>
<keyword evidence="10" id="KW-0007">Acetylation</keyword>
<dbReference type="AlphaFoldDB" id="A0AB39Z1F9"/>
<dbReference type="GeneID" id="108007447"/>
<keyword evidence="16" id="KW-1185">Reference proteome</keyword>
<name>A0AB39Z1F9_DROSZ</name>
<organism evidence="16 17">
    <name type="scientific">Drosophila suzukii</name>
    <name type="common">Spotted-wing drosophila fruit fly</name>
    <dbReference type="NCBI Taxonomy" id="28584"/>
    <lineage>
        <taxon>Eukaryota</taxon>
        <taxon>Metazoa</taxon>
        <taxon>Ecdysozoa</taxon>
        <taxon>Arthropoda</taxon>
        <taxon>Hexapoda</taxon>
        <taxon>Insecta</taxon>
        <taxon>Pterygota</taxon>
        <taxon>Neoptera</taxon>
        <taxon>Endopterygota</taxon>
        <taxon>Diptera</taxon>
        <taxon>Brachycera</taxon>
        <taxon>Muscomorpha</taxon>
        <taxon>Ephydroidea</taxon>
        <taxon>Drosophilidae</taxon>
        <taxon>Drosophila</taxon>
        <taxon>Sophophora</taxon>
    </lineage>
</organism>
<dbReference type="GO" id="GO:0005743">
    <property type="term" value="C:mitochondrial inner membrane"/>
    <property type="evidence" value="ECO:0007669"/>
    <property type="project" value="UniProtKB-SubCell"/>
</dbReference>
<dbReference type="InterPro" id="IPR009947">
    <property type="entry name" value="NDUA7"/>
</dbReference>
<evidence type="ECO:0000256" key="6">
    <source>
        <dbReference type="ARBA" id="ARBA00022448"/>
    </source>
</evidence>
<proteinExistence type="inferred from homology"/>
<gene>
    <name evidence="17" type="primary">ND-B14.5AL</name>
</gene>
<evidence type="ECO:0000256" key="7">
    <source>
        <dbReference type="ARBA" id="ARBA00022660"/>
    </source>
</evidence>
<evidence type="ECO:0000256" key="2">
    <source>
        <dbReference type="ARBA" id="ARBA00004443"/>
    </source>
</evidence>
<keyword evidence="11" id="KW-0496">Mitochondrion</keyword>
<keyword evidence="6" id="KW-0813">Transport</keyword>
<comment type="subunit">
    <text evidence="4">Complex I is composed of 45 different subunits.</text>
</comment>
<comment type="similarity">
    <text evidence="3">Belongs to the complex I NDUFA7 subunit family.</text>
</comment>
<feature type="region of interest" description="Disordered" evidence="15">
    <location>
        <begin position="87"/>
        <end position="146"/>
    </location>
</feature>
<evidence type="ECO:0000256" key="3">
    <source>
        <dbReference type="ARBA" id="ARBA00005482"/>
    </source>
</evidence>
<sequence length="146" mass="16132">MPPKPKHRDVAGFLSRVRNFFLGRTHKTALRFADTVSPRTQPPPDIPKGPAQSLFSNYYYTRDPRRLVKPSVDLVQEHKQMLAAKLKAEEAAKAAQAKSGDAPKDGGAGPPPKSTDTDAEDCHQREDSRAKKLPTPGKVHSWEGPR</sequence>
<dbReference type="PANTHER" id="PTHR12485">
    <property type="entry name" value="NADH-UBIQUINONE OXIDOREDUCTASE SUBUNIT B"/>
    <property type="match status" value="1"/>
</dbReference>
<evidence type="ECO:0000256" key="15">
    <source>
        <dbReference type="SAM" id="MobiDB-lite"/>
    </source>
</evidence>
<comment type="function">
    <text evidence="1">Accessory subunit of the mitochondrial membrane respiratory chain NADH dehydrogenase (Complex I), that is believed not to be involved in catalysis. Complex I functions in the transfer of electrons from NADH to the respiratory chain. The immediate electron acceptor for the enzyme is believed to be ubiquinone.</text>
</comment>
<reference evidence="17" key="1">
    <citation type="submission" date="2025-08" db="UniProtKB">
        <authorList>
            <consortium name="RefSeq"/>
        </authorList>
    </citation>
    <scope>IDENTIFICATION</scope>
</reference>
<evidence type="ECO:0000256" key="1">
    <source>
        <dbReference type="ARBA" id="ARBA00003195"/>
    </source>
</evidence>
<dbReference type="GO" id="GO:0006120">
    <property type="term" value="P:mitochondrial electron transport, NADH to ubiquinone"/>
    <property type="evidence" value="ECO:0007669"/>
    <property type="project" value="TreeGrafter"/>
</dbReference>
<dbReference type="PANTHER" id="PTHR12485:SF1">
    <property type="entry name" value="NADH DEHYDROGENASE [UBIQUINONE] 1 ALPHA SUBCOMPLEX SUBUNIT 7"/>
    <property type="match status" value="1"/>
</dbReference>
<evidence type="ECO:0000313" key="17">
    <source>
        <dbReference type="RefSeq" id="XP_016926598.2"/>
    </source>
</evidence>
<keyword evidence="8" id="KW-0999">Mitochondrion inner membrane</keyword>
<keyword evidence="9" id="KW-0249">Electron transport</keyword>
<evidence type="ECO:0000256" key="11">
    <source>
        <dbReference type="ARBA" id="ARBA00023128"/>
    </source>
</evidence>
<dbReference type="CTD" id="40477"/>